<name>A0A8E5HN35_USTVR</name>
<protein>
    <recommendedName>
        <fullName evidence="3">PWI domain-containing protein</fullName>
    </recommendedName>
</protein>
<evidence type="ECO:0000313" key="4">
    <source>
        <dbReference type="EMBL" id="QUC18300.1"/>
    </source>
</evidence>
<dbReference type="SUPFAM" id="SSF101233">
    <property type="entry name" value="PWI domain"/>
    <property type="match status" value="1"/>
</dbReference>
<sequence length="495" mass="54455">MASKVDARLLKSTKFPAEFNKKVDMQKVNLQVMKKWIANKISDILGNEDDVVIELCFNLIEGSRNPDIRSLQIQLTGFLDKDTASFCKELWNLLLSAQTSPQGVPKELLEAKKLELMQEKRDADKAADEARKRRQDSDHTKCLIIDQGAKSTIVQQRLVARQNTNSEIREILTVAIVMFPVHDATMTAIEDIIATAPIQEMNRLGPDRAIEAHLVMATHLQALRAEIPRRLGTTGPERGLDLPEGVPTARDAAEKIMTMMMTMTMMTVTSAGPASHVPFPLATDHLRPRNGKNRVLATAHLEEGRDHHRPYPTVDPDLAAGTEICLERGSRSTVTATSLKGLTAVGAVTLGTMSRPNTAPNGRTDDVATVLPVRPFLNAWKSGRATRRQLSLCIIINLASRGQEAIYDSEQLAAARECSLLVADEDQLAVGVDILACGEPRRAGGALHRQIKREDFCIFHIGYKALMAGHKQQFTAKGQEKVKDGVTGESIRSLT</sequence>
<dbReference type="Proteomes" id="UP000027002">
    <property type="component" value="Chromosome 2"/>
</dbReference>
<evidence type="ECO:0000313" key="5">
    <source>
        <dbReference type="Proteomes" id="UP000027002"/>
    </source>
</evidence>
<dbReference type="GO" id="GO:0005681">
    <property type="term" value="C:spliceosomal complex"/>
    <property type="evidence" value="ECO:0007669"/>
    <property type="project" value="TreeGrafter"/>
</dbReference>
<dbReference type="GO" id="GO:0048024">
    <property type="term" value="P:regulation of mRNA splicing, via spliceosome"/>
    <property type="evidence" value="ECO:0007669"/>
    <property type="project" value="TreeGrafter"/>
</dbReference>
<organism evidence="4 5">
    <name type="scientific">Ustilaginoidea virens</name>
    <name type="common">Rice false smut fungus</name>
    <name type="synonym">Villosiclava virens</name>
    <dbReference type="NCBI Taxonomy" id="1159556"/>
    <lineage>
        <taxon>Eukaryota</taxon>
        <taxon>Fungi</taxon>
        <taxon>Dikarya</taxon>
        <taxon>Ascomycota</taxon>
        <taxon>Pezizomycotina</taxon>
        <taxon>Sordariomycetes</taxon>
        <taxon>Hypocreomycetidae</taxon>
        <taxon>Hypocreales</taxon>
        <taxon>Clavicipitaceae</taxon>
        <taxon>Ustilaginoidea</taxon>
    </lineage>
</organism>
<dbReference type="OrthoDB" id="163257at2759"/>
<dbReference type="KEGG" id="uvi:66063319"/>
<dbReference type="InterPro" id="IPR002483">
    <property type="entry name" value="PWI_dom"/>
</dbReference>
<dbReference type="GeneID" id="66063319"/>
<dbReference type="SMART" id="SM00311">
    <property type="entry name" value="PWI"/>
    <property type="match status" value="1"/>
</dbReference>
<dbReference type="InterPro" id="IPR036483">
    <property type="entry name" value="PWI_dom_sf"/>
</dbReference>
<dbReference type="PANTHER" id="PTHR23148:SF0">
    <property type="entry name" value="SERINE_ARGININE REPETITIVE MATRIX PROTEIN 1"/>
    <property type="match status" value="1"/>
</dbReference>
<proteinExistence type="predicted"/>
<dbReference type="RefSeq" id="XP_042995973.1">
    <property type="nucleotide sequence ID" value="XM_043140039.1"/>
</dbReference>
<evidence type="ECO:0000259" key="3">
    <source>
        <dbReference type="PROSITE" id="PS51025"/>
    </source>
</evidence>
<dbReference type="InterPro" id="IPR052225">
    <property type="entry name" value="Ser/Arg_repetitive_matrix"/>
</dbReference>
<feature type="coiled-coil region" evidence="2">
    <location>
        <begin position="106"/>
        <end position="133"/>
    </location>
</feature>
<dbReference type="AlphaFoldDB" id="A0A8E5HN35"/>
<gene>
    <name evidence="4" type="ORF">UV8b_02541</name>
</gene>
<dbReference type="PROSITE" id="PS51025">
    <property type="entry name" value="PWI"/>
    <property type="match status" value="1"/>
</dbReference>
<dbReference type="EMBL" id="CP072754">
    <property type="protein sequence ID" value="QUC18300.1"/>
    <property type="molecule type" value="Genomic_DNA"/>
</dbReference>
<evidence type="ECO:0000256" key="1">
    <source>
        <dbReference type="ARBA" id="ARBA00022664"/>
    </source>
</evidence>
<keyword evidence="2" id="KW-0175">Coiled coil</keyword>
<dbReference type="Gene3D" id="1.20.1390.10">
    <property type="entry name" value="PWI domain"/>
    <property type="match status" value="1"/>
</dbReference>
<accession>A0A8E5HN35</accession>
<dbReference type="PANTHER" id="PTHR23148">
    <property type="entry name" value="SERINE/ARGININE REGULATED NUCLEAR MATRIX PROTEIN"/>
    <property type="match status" value="1"/>
</dbReference>
<dbReference type="GO" id="GO:0006397">
    <property type="term" value="P:mRNA processing"/>
    <property type="evidence" value="ECO:0007669"/>
    <property type="project" value="UniProtKB-KW"/>
</dbReference>
<feature type="domain" description="PWI" evidence="3">
    <location>
        <begin position="12"/>
        <end position="111"/>
    </location>
</feature>
<dbReference type="Pfam" id="PF01480">
    <property type="entry name" value="PWI"/>
    <property type="match status" value="1"/>
</dbReference>
<keyword evidence="5" id="KW-1185">Reference proteome</keyword>
<reference evidence="4" key="1">
    <citation type="submission" date="2020-03" db="EMBL/GenBank/DDBJ databases">
        <title>A mixture of massive structural variations and highly conserved coding sequences in Ustilaginoidea virens genome.</title>
        <authorList>
            <person name="Zhang K."/>
            <person name="Zhao Z."/>
            <person name="Zhang Z."/>
            <person name="Li Y."/>
            <person name="Hsiang T."/>
            <person name="Sun W."/>
        </authorList>
    </citation>
    <scope>NUCLEOTIDE SEQUENCE</scope>
    <source>
        <strain evidence="4">UV-8b</strain>
    </source>
</reference>
<keyword evidence="1" id="KW-0507">mRNA processing</keyword>
<dbReference type="GO" id="GO:0003723">
    <property type="term" value="F:RNA binding"/>
    <property type="evidence" value="ECO:0007669"/>
    <property type="project" value="TreeGrafter"/>
</dbReference>
<evidence type="ECO:0000256" key="2">
    <source>
        <dbReference type="SAM" id="Coils"/>
    </source>
</evidence>